<evidence type="ECO:0000313" key="15">
    <source>
        <dbReference type="Proteomes" id="UP001367508"/>
    </source>
</evidence>
<dbReference type="PROSITE" id="PS50948">
    <property type="entry name" value="PAN"/>
    <property type="match status" value="1"/>
</dbReference>
<dbReference type="Pfam" id="PF08276">
    <property type="entry name" value="PAN_2"/>
    <property type="match status" value="1"/>
</dbReference>
<dbReference type="Pfam" id="PF00954">
    <property type="entry name" value="S_locus_glycop"/>
    <property type="match status" value="1"/>
</dbReference>
<evidence type="ECO:0000256" key="8">
    <source>
        <dbReference type="SAM" id="MobiDB-lite"/>
    </source>
</evidence>
<keyword evidence="2 10" id="KW-0732">Signal</keyword>
<comment type="catalytic activity">
    <reaction evidence="5">
        <text>L-threonyl-[protein] + ATP = O-phospho-L-threonyl-[protein] + ADP + H(+)</text>
        <dbReference type="Rhea" id="RHEA:46608"/>
        <dbReference type="Rhea" id="RHEA-COMP:11060"/>
        <dbReference type="Rhea" id="RHEA-COMP:11605"/>
        <dbReference type="ChEBI" id="CHEBI:15378"/>
        <dbReference type="ChEBI" id="CHEBI:30013"/>
        <dbReference type="ChEBI" id="CHEBI:30616"/>
        <dbReference type="ChEBI" id="CHEBI:61977"/>
        <dbReference type="ChEBI" id="CHEBI:456216"/>
        <dbReference type="EC" id="2.7.11.1"/>
    </reaction>
</comment>
<comment type="caution">
    <text evidence="7">Lacks conserved residue(s) required for the propagation of feature annotation.</text>
</comment>
<dbReference type="InterPro" id="IPR011009">
    <property type="entry name" value="Kinase-like_dom_sf"/>
</dbReference>
<feature type="domain" description="EGF-like" evidence="11">
    <location>
        <begin position="290"/>
        <end position="326"/>
    </location>
</feature>
<dbReference type="GO" id="GO:0048544">
    <property type="term" value="P:recognition of pollen"/>
    <property type="evidence" value="ECO:0007669"/>
    <property type="project" value="InterPro"/>
</dbReference>
<keyword evidence="15" id="KW-1185">Reference proteome</keyword>
<gene>
    <name evidence="14" type="ORF">VNO77_22095</name>
</gene>
<dbReference type="Gene3D" id="2.90.10.10">
    <property type="entry name" value="Bulb-type lectin domain"/>
    <property type="match status" value="1"/>
</dbReference>
<accession>A0AAN9L3D8</accession>
<dbReference type="SMART" id="SM00108">
    <property type="entry name" value="B_lectin"/>
    <property type="match status" value="1"/>
</dbReference>
<dbReference type="InterPro" id="IPR000742">
    <property type="entry name" value="EGF"/>
</dbReference>
<comment type="caution">
    <text evidence="14">The sequence shown here is derived from an EMBL/GenBank/DDBJ whole genome shotgun (WGS) entry which is preliminary data.</text>
</comment>
<dbReference type="InterPro" id="IPR036426">
    <property type="entry name" value="Bulb-type_lectin_dom_sf"/>
</dbReference>
<dbReference type="PANTHER" id="PTHR32444:SF198">
    <property type="entry name" value="BULB-TYPE LECTIN DOMAIN-CONTAINING PROTEIN"/>
    <property type="match status" value="1"/>
</dbReference>
<evidence type="ECO:0000256" key="3">
    <source>
        <dbReference type="ARBA" id="ARBA00023157"/>
    </source>
</evidence>
<protein>
    <recommendedName>
        <fullName evidence="1">non-specific serine/threonine protein kinase</fullName>
        <ecNumber evidence="1">2.7.11.1</ecNumber>
    </recommendedName>
</protein>
<dbReference type="CDD" id="cd01098">
    <property type="entry name" value="PAN_AP_plant"/>
    <property type="match status" value="1"/>
</dbReference>
<dbReference type="SUPFAM" id="SSF51110">
    <property type="entry name" value="alpha-D-mannose-specific plant lectins"/>
    <property type="match status" value="1"/>
</dbReference>
<feature type="chain" id="PRO_5042925912" description="non-specific serine/threonine protein kinase" evidence="10">
    <location>
        <begin position="28"/>
        <end position="634"/>
    </location>
</feature>
<dbReference type="Pfam" id="PF01453">
    <property type="entry name" value="B_lectin"/>
    <property type="match status" value="1"/>
</dbReference>
<dbReference type="SMART" id="SM00473">
    <property type="entry name" value="PAN_AP"/>
    <property type="match status" value="1"/>
</dbReference>
<dbReference type="PROSITE" id="PS50026">
    <property type="entry name" value="EGF_3"/>
    <property type="match status" value="1"/>
</dbReference>
<name>A0AAN9L3D8_CANGL</name>
<dbReference type="EC" id="2.7.11.1" evidence="1"/>
<reference evidence="14 15" key="1">
    <citation type="submission" date="2024-01" db="EMBL/GenBank/DDBJ databases">
        <title>The genomes of 5 underutilized Papilionoideae crops provide insights into root nodulation and disease resistanc.</title>
        <authorList>
            <person name="Jiang F."/>
        </authorList>
    </citation>
    <scope>NUCLEOTIDE SEQUENCE [LARGE SCALE GENOMIC DNA]</scope>
    <source>
        <strain evidence="14">LVBAO_FW01</strain>
        <tissue evidence="14">Leaves</tissue>
    </source>
</reference>
<evidence type="ECO:0000256" key="4">
    <source>
        <dbReference type="ARBA" id="ARBA00023180"/>
    </source>
</evidence>
<dbReference type="PROSITE" id="PS50927">
    <property type="entry name" value="BULB_LECTIN"/>
    <property type="match status" value="1"/>
</dbReference>
<dbReference type="InterPro" id="IPR001480">
    <property type="entry name" value="Bulb-type_lectin_dom"/>
</dbReference>
<dbReference type="GO" id="GO:0004674">
    <property type="term" value="F:protein serine/threonine kinase activity"/>
    <property type="evidence" value="ECO:0007669"/>
    <property type="project" value="UniProtKB-EC"/>
</dbReference>
<dbReference type="EMBL" id="JAYMYQ010000005">
    <property type="protein sequence ID" value="KAK7328001.1"/>
    <property type="molecule type" value="Genomic_DNA"/>
</dbReference>
<feature type="domain" description="Bulb-type lectin" evidence="12">
    <location>
        <begin position="28"/>
        <end position="148"/>
    </location>
</feature>
<dbReference type="Proteomes" id="UP001367508">
    <property type="component" value="Unassembled WGS sequence"/>
</dbReference>
<feature type="domain" description="Apple" evidence="13">
    <location>
        <begin position="345"/>
        <end position="429"/>
    </location>
</feature>
<dbReference type="InterPro" id="IPR000858">
    <property type="entry name" value="S_locus_glycoprot_dom"/>
</dbReference>
<keyword evidence="7" id="KW-0245">EGF-like domain</keyword>
<feature type="region of interest" description="Disordered" evidence="8">
    <location>
        <begin position="579"/>
        <end position="607"/>
    </location>
</feature>
<keyword evidence="4" id="KW-0325">Glycoprotein</keyword>
<feature type="transmembrane region" description="Helical" evidence="9">
    <location>
        <begin position="450"/>
        <end position="474"/>
    </location>
</feature>
<comment type="catalytic activity">
    <reaction evidence="6">
        <text>L-seryl-[protein] + ATP = O-phospho-L-seryl-[protein] + ADP + H(+)</text>
        <dbReference type="Rhea" id="RHEA:17989"/>
        <dbReference type="Rhea" id="RHEA-COMP:9863"/>
        <dbReference type="Rhea" id="RHEA-COMP:11604"/>
        <dbReference type="ChEBI" id="CHEBI:15378"/>
        <dbReference type="ChEBI" id="CHEBI:29999"/>
        <dbReference type="ChEBI" id="CHEBI:30616"/>
        <dbReference type="ChEBI" id="CHEBI:83421"/>
        <dbReference type="ChEBI" id="CHEBI:456216"/>
        <dbReference type="EC" id="2.7.11.1"/>
    </reaction>
</comment>
<dbReference type="PANTHER" id="PTHR32444">
    <property type="entry name" value="BULB-TYPE LECTIN DOMAIN-CONTAINING PROTEIN"/>
    <property type="match status" value="1"/>
</dbReference>
<dbReference type="SUPFAM" id="SSF56112">
    <property type="entry name" value="Protein kinase-like (PK-like)"/>
    <property type="match status" value="1"/>
</dbReference>
<dbReference type="AlphaFoldDB" id="A0AAN9L3D8"/>
<evidence type="ECO:0000256" key="5">
    <source>
        <dbReference type="ARBA" id="ARBA00047899"/>
    </source>
</evidence>
<keyword evidence="9" id="KW-0812">Transmembrane</keyword>
<dbReference type="Gene3D" id="3.30.200.20">
    <property type="entry name" value="Phosphorylase Kinase, domain 1"/>
    <property type="match status" value="1"/>
</dbReference>
<dbReference type="CDD" id="cd00028">
    <property type="entry name" value="B_lectin"/>
    <property type="match status" value="1"/>
</dbReference>
<feature type="signal peptide" evidence="10">
    <location>
        <begin position="1"/>
        <end position="27"/>
    </location>
</feature>
<organism evidence="14 15">
    <name type="scientific">Canavalia gladiata</name>
    <name type="common">Sword bean</name>
    <name type="synonym">Dolichos gladiatus</name>
    <dbReference type="NCBI Taxonomy" id="3824"/>
    <lineage>
        <taxon>Eukaryota</taxon>
        <taxon>Viridiplantae</taxon>
        <taxon>Streptophyta</taxon>
        <taxon>Embryophyta</taxon>
        <taxon>Tracheophyta</taxon>
        <taxon>Spermatophyta</taxon>
        <taxon>Magnoliopsida</taxon>
        <taxon>eudicotyledons</taxon>
        <taxon>Gunneridae</taxon>
        <taxon>Pentapetalae</taxon>
        <taxon>rosids</taxon>
        <taxon>fabids</taxon>
        <taxon>Fabales</taxon>
        <taxon>Fabaceae</taxon>
        <taxon>Papilionoideae</taxon>
        <taxon>50 kb inversion clade</taxon>
        <taxon>NPAAA clade</taxon>
        <taxon>indigoferoid/millettioid clade</taxon>
        <taxon>Phaseoleae</taxon>
        <taxon>Canavalia</taxon>
    </lineage>
</organism>
<proteinExistence type="predicted"/>
<evidence type="ECO:0000259" key="11">
    <source>
        <dbReference type="PROSITE" id="PS50026"/>
    </source>
</evidence>
<evidence type="ECO:0000256" key="7">
    <source>
        <dbReference type="PROSITE-ProRule" id="PRU00076"/>
    </source>
</evidence>
<dbReference type="FunFam" id="2.90.10.10:FF:000001">
    <property type="entry name" value="G-type lectin S-receptor-like serine/threonine-protein kinase"/>
    <property type="match status" value="1"/>
</dbReference>
<dbReference type="InterPro" id="IPR003609">
    <property type="entry name" value="Pan_app"/>
</dbReference>
<evidence type="ECO:0000256" key="10">
    <source>
        <dbReference type="SAM" id="SignalP"/>
    </source>
</evidence>
<keyword evidence="9" id="KW-0472">Membrane</keyword>
<evidence type="ECO:0000313" key="14">
    <source>
        <dbReference type="EMBL" id="KAK7328001.1"/>
    </source>
</evidence>
<feature type="compositionally biased region" description="Basic and acidic residues" evidence="8">
    <location>
        <begin position="598"/>
        <end position="607"/>
    </location>
</feature>
<evidence type="ECO:0000256" key="9">
    <source>
        <dbReference type="SAM" id="Phobius"/>
    </source>
</evidence>
<sequence length="634" mass="71182">MGFPSDTILVYAFLLIFSIILRGLASASDTITSSQSIRDLETLTSSDSVVKLGFFSPENSTHRYVGIWYLYDSNVIWVANRNQPLLDSSGVLRISEDGNLVVLDGKNQLIWSSNVSNAVKANSTAQLLRSGNLVLQDDTTGQTIWESFKHPCDAAVPSMRVSANRITGEKMRYISWKSASDPSTGYFSATLERLDAPELFIWKINGTRPYWRSGPWNGRIFIGMWSMSLFGWNTEYRYGWSIGYEGNGTVYITSNFTDPAAFFILTLTAKGQYKLVKYSNRIQVLNLTWEHSGCEIYGTCGAFGSCNTLSSPICSCLNGYEPRNPEEWSRQNWTGGCVRKEPFRCERLRNGSESGQEDEFLKLEMMKVPDFVERLEVEEGQCGTLCLKNCSCLAYAYDPGIGCMYWSGNLLDLRKFSNAAGLDLYIRLAYSEFQSSNAQKHSNKSREKRLVIGITVAIGMVILAICVYLGILTYHSRKGTAKHSECRSQRMTEIQKQVKLDDLPLFDFEVVATATNNFHSADTLGKGGFGPVYKVRLLDSLPTINKVSSMVLQHERQNGLIPMKETKVLINVVDKRSYGRGQESKGSSTANGIADENQEIKETESKERTLSLTQKEYWAYEFTQDKISTTNTLC</sequence>
<evidence type="ECO:0000256" key="1">
    <source>
        <dbReference type="ARBA" id="ARBA00012513"/>
    </source>
</evidence>
<keyword evidence="9" id="KW-1133">Transmembrane helix</keyword>
<keyword evidence="3" id="KW-1015">Disulfide bond</keyword>
<evidence type="ECO:0000256" key="6">
    <source>
        <dbReference type="ARBA" id="ARBA00048679"/>
    </source>
</evidence>
<evidence type="ECO:0000259" key="12">
    <source>
        <dbReference type="PROSITE" id="PS50927"/>
    </source>
</evidence>
<evidence type="ECO:0000259" key="13">
    <source>
        <dbReference type="PROSITE" id="PS50948"/>
    </source>
</evidence>
<evidence type="ECO:0000256" key="2">
    <source>
        <dbReference type="ARBA" id="ARBA00022729"/>
    </source>
</evidence>